<name>A0A8H6VZI9_9AGAR</name>
<accession>A0A8H6VZI9</accession>
<gene>
    <name evidence="3" type="ORF">MIND_00899300</name>
</gene>
<dbReference type="AlphaFoldDB" id="A0A8H6VZI9"/>
<evidence type="ECO:0000313" key="4">
    <source>
        <dbReference type="Proteomes" id="UP000636479"/>
    </source>
</evidence>
<sequence>MSPILPSLASDALTSEDAWPIDESRPDLIECSSTSRISYSTAMFIFLMLMFYALALWDRWLNLRLREANIRERRILLQARTALPFYGTTCEGEDEIWTSSSAKPPQKRSKSAHSLPRITITPPPSPLKLLSPQIDSPSEHRPWDAIVPAPLSRENAQNASLLTPPMAHSLSDVSS</sequence>
<dbReference type="RefSeq" id="XP_037218880.1">
    <property type="nucleotide sequence ID" value="XM_037365638.1"/>
</dbReference>
<protein>
    <submittedName>
        <fullName evidence="3">Uncharacterized protein</fullName>
    </submittedName>
</protein>
<keyword evidence="4" id="KW-1185">Reference proteome</keyword>
<dbReference type="GeneID" id="59348154"/>
<feature type="transmembrane region" description="Helical" evidence="2">
    <location>
        <begin position="37"/>
        <end position="57"/>
    </location>
</feature>
<dbReference type="Proteomes" id="UP000636479">
    <property type="component" value="Unassembled WGS sequence"/>
</dbReference>
<reference evidence="3" key="1">
    <citation type="submission" date="2020-05" db="EMBL/GenBank/DDBJ databases">
        <title>Mycena genomes resolve the evolution of fungal bioluminescence.</title>
        <authorList>
            <person name="Tsai I.J."/>
        </authorList>
    </citation>
    <scope>NUCLEOTIDE SEQUENCE</scope>
    <source>
        <strain evidence="3">171206Taipei</strain>
    </source>
</reference>
<feature type="region of interest" description="Disordered" evidence="1">
    <location>
        <begin position="96"/>
        <end position="175"/>
    </location>
</feature>
<keyword evidence="2" id="KW-1133">Transmembrane helix</keyword>
<evidence type="ECO:0000313" key="3">
    <source>
        <dbReference type="EMBL" id="KAF7299492.1"/>
    </source>
</evidence>
<evidence type="ECO:0000256" key="2">
    <source>
        <dbReference type="SAM" id="Phobius"/>
    </source>
</evidence>
<organism evidence="3 4">
    <name type="scientific">Mycena indigotica</name>
    <dbReference type="NCBI Taxonomy" id="2126181"/>
    <lineage>
        <taxon>Eukaryota</taxon>
        <taxon>Fungi</taxon>
        <taxon>Dikarya</taxon>
        <taxon>Basidiomycota</taxon>
        <taxon>Agaricomycotina</taxon>
        <taxon>Agaricomycetes</taxon>
        <taxon>Agaricomycetidae</taxon>
        <taxon>Agaricales</taxon>
        <taxon>Marasmiineae</taxon>
        <taxon>Mycenaceae</taxon>
        <taxon>Mycena</taxon>
    </lineage>
</organism>
<keyword evidence="2" id="KW-0812">Transmembrane</keyword>
<evidence type="ECO:0000256" key="1">
    <source>
        <dbReference type="SAM" id="MobiDB-lite"/>
    </source>
</evidence>
<comment type="caution">
    <text evidence="3">The sequence shown here is derived from an EMBL/GenBank/DDBJ whole genome shotgun (WGS) entry which is preliminary data.</text>
</comment>
<dbReference type="OrthoDB" id="2834397at2759"/>
<dbReference type="EMBL" id="JACAZF010000007">
    <property type="protein sequence ID" value="KAF7299492.1"/>
    <property type="molecule type" value="Genomic_DNA"/>
</dbReference>
<keyword evidence="2" id="KW-0472">Membrane</keyword>
<proteinExistence type="predicted"/>